<accession>A0ABY9FEM0</accession>
<dbReference type="InterPro" id="IPR006597">
    <property type="entry name" value="Sel1-like"/>
</dbReference>
<dbReference type="SUPFAM" id="SSF81901">
    <property type="entry name" value="HCP-like"/>
    <property type="match status" value="1"/>
</dbReference>
<organism evidence="1 2">
    <name type="scientific">Pseudomonas beijingensis</name>
    <dbReference type="NCBI Taxonomy" id="2954101"/>
    <lineage>
        <taxon>Bacteria</taxon>
        <taxon>Pseudomonadati</taxon>
        <taxon>Pseudomonadota</taxon>
        <taxon>Gammaproteobacteria</taxon>
        <taxon>Pseudomonadales</taxon>
        <taxon>Pseudomonadaceae</taxon>
        <taxon>Pseudomonas</taxon>
    </lineage>
</organism>
<dbReference type="PANTHER" id="PTHR11102:SF160">
    <property type="entry name" value="ERAD-ASSOCIATED E3 UBIQUITIN-PROTEIN LIGASE COMPONENT HRD3"/>
    <property type="match status" value="1"/>
</dbReference>
<sequence>MAAKARRVATVSPADLQLVMAASEGGNPTCQHALGTFYESGNGVSRNSARARALYLQAAPVDPYAYVELGRMARDGIDEPVDSVKARDYYRRAGIGGAVGLGGLMEQGKGGAQDVSGALNLYLDATQKYGDPAWKAMRPLLARGLELDAERVHKYNRVWTEGLLRIVRFELWRSYELRQLNYAGQTWTVNVLFRFSAGSQKPKVYLAKSCGDPGLDTAVVSALHLLTMKDPYMVPAGQETFDFVAPVVLSPRANGANGSVSHFKTASVQ</sequence>
<dbReference type="Gene3D" id="1.25.40.10">
    <property type="entry name" value="Tetratricopeptide repeat domain"/>
    <property type="match status" value="1"/>
</dbReference>
<dbReference type="SMART" id="SM00671">
    <property type="entry name" value="SEL1"/>
    <property type="match status" value="2"/>
</dbReference>
<dbReference type="Proteomes" id="UP001224838">
    <property type="component" value="Chromosome"/>
</dbReference>
<proteinExistence type="predicted"/>
<dbReference type="Pfam" id="PF08238">
    <property type="entry name" value="Sel1"/>
    <property type="match status" value="2"/>
</dbReference>
<dbReference type="EMBL" id="CP117451">
    <property type="protein sequence ID" value="WLH02012.1"/>
    <property type="molecule type" value="Genomic_DNA"/>
</dbReference>
<evidence type="ECO:0008006" key="3">
    <source>
        <dbReference type="Google" id="ProtNLM"/>
    </source>
</evidence>
<evidence type="ECO:0000313" key="2">
    <source>
        <dbReference type="Proteomes" id="UP001224838"/>
    </source>
</evidence>
<reference evidence="1 2" key="1">
    <citation type="submission" date="2023-02" db="EMBL/GenBank/DDBJ databases">
        <title>Evolution of Hrp T3SS in non-pathogenic Pseudomonas fluorescens.</title>
        <authorList>
            <person name="Liao K."/>
            <person name="Wei H."/>
            <person name="Gu Y."/>
        </authorList>
    </citation>
    <scope>NUCLEOTIDE SEQUENCE [LARGE SCALE GENOMIC DNA]</scope>
    <source>
        <strain evidence="1 2">FP2034</strain>
    </source>
</reference>
<dbReference type="InterPro" id="IPR011990">
    <property type="entry name" value="TPR-like_helical_dom_sf"/>
</dbReference>
<dbReference type="InterPro" id="IPR050767">
    <property type="entry name" value="Sel1_AlgK"/>
</dbReference>
<dbReference type="PANTHER" id="PTHR11102">
    <property type="entry name" value="SEL-1-LIKE PROTEIN"/>
    <property type="match status" value="1"/>
</dbReference>
<protein>
    <recommendedName>
        <fullName evidence="3">Sel1 repeat-containing protein</fullName>
    </recommendedName>
</protein>
<evidence type="ECO:0000313" key="1">
    <source>
        <dbReference type="EMBL" id="WLH02012.1"/>
    </source>
</evidence>
<dbReference type="RefSeq" id="WP_305469629.1">
    <property type="nucleotide sequence ID" value="NZ_CP117451.1"/>
</dbReference>
<name>A0ABY9FEM0_9PSED</name>
<keyword evidence="2" id="KW-1185">Reference proteome</keyword>
<gene>
    <name evidence="1" type="ORF">PSH92_03845</name>
</gene>